<name>A0ACD3B6U4_9AGAR</name>
<organism evidence="1 2">
    <name type="scientific">Pluteus cervinus</name>
    <dbReference type="NCBI Taxonomy" id="181527"/>
    <lineage>
        <taxon>Eukaryota</taxon>
        <taxon>Fungi</taxon>
        <taxon>Dikarya</taxon>
        <taxon>Basidiomycota</taxon>
        <taxon>Agaricomycotina</taxon>
        <taxon>Agaricomycetes</taxon>
        <taxon>Agaricomycetidae</taxon>
        <taxon>Agaricales</taxon>
        <taxon>Pluteineae</taxon>
        <taxon>Pluteaceae</taxon>
        <taxon>Pluteus</taxon>
    </lineage>
</organism>
<evidence type="ECO:0000313" key="2">
    <source>
        <dbReference type="Proteomes" id="UP000308600"/>
    </source>
</evidence>
<gene>
    <name evidence="1" type="ORF">BDN72DRAFT_894529</name>
</gene>
<dbReference type="Proteomes" id="UP000308600">
    <property type="component" value="Unassembled WGS sequence"/>
</dbReference>
<proteinExistence type="predicted"/>
<evidence type="ECO:0000313" key="1">
    <source>
        <dbReference type="EMBL" id="TFK72712.1"/>
    </source>
</evidence>
<protein>
    <submittedName>
        <fullName evidence="1">Uncharacterized protein</fullName>
    </submittedName>
</protein>
<dbReference type="EMBL" id="ML208282">
    <property type="protein sequence ID" value="TFK72712.1"/>
    <property type="molecule type" value="Genomic_DNA"/>
</dbReference>
<accession>A0ACD3B6U4</accession>
<sequence>MANNGNDLCSTFPTLTQTNEVVTNSISTSLSFFTTVAAPTTTIFTSTRVCSFPAGVTGTCLPGQVITSTITGLTTQTIPVTVQVPVTIENVQTFFGTTCSNGVTPPPPPSSTPSPSTETIASSVTGDNGSVSVVVLTVISTPDPGPTVQPATVGSHKSSSPSNLGAIIGGVVGGILGLAGIVVLVIFIMKRRRRWDDIFDKEDDNVIAHAGMDHHDGGSGGDVVEPKPYQYGLVGQVAPPPTFTSSTHSQSMKGNLPPGAGLGDASYSPYTDPYAGGGGGNYTGGKGSIPPHMMGGGGNLGVAAVTSRPSTAGSTQPLRPGTGSTPSHGHTQSNSNVSSPPMSLSNWSAVSPAGTYNNPLPSTIYSPSEDGTATSSGVGVGGIYPNNRAGSPMSYQEPPRRLHVTNVVGGAPQSPDSTGEFMLGGGGGGHQNLQVDGKGRIKLSAEPMPLVHTDGGRIQIPTTSGGGAGPSGGGGGGGPSGPSGGIGGGGAGPVGTAGGPGPSQAPPAYSA</sequence>
<reference evidence="1 2" key="1">
    <citation type="journal article" date="2019" name="Nat. Ecol. Evol.">
        <title>Megaphylogeny resolves global patterns of mushroom evolution.</title>
        <authorList>
            <person name="Varga T."/>
            <person name="Krizsan K."/>
            <person name="Foldi C."/>
            <person name="Dima B."/>
            <person name="Sanchez-Garcia M."/>
            <person name="Sanchez-Ramirez S."/>
            <person name="Szollosi G.J."/>
            <person name="Szarkandi J.G."/>
            <person name="Papp V."/>
            <person name="Albert L."/>
            <person name="Andreopoulos W."/>
            <person name="Angelini C."/>
            <person name="Antonin V."/>
            <person name="Barry K.W."/>
            <person name="Bougher N.L."/>
            <person name="Buchanan P."/>
            <person name="Buyck B."/>
            <person name="Bense V."/>
            <person name="Catcheside P."/>
            <person name="Chovatia M."/>
            <person name="Cooper J."/>
            <person name="Damon W."/>
            <person name="Desjardin D."/>
            <person name="Finy P."/>
            <person name="Geml J."/>
            <person name="Haridas S."/>
            <person name="Hughes K."/>
            <person name="Justo A."/>
            <person name="Karasinski D."/>
            <person name="Kautmanova I."/>
            <person name="Kiss B."/>
            <person name="Kocsube S."/>
            <person name="Kotiranta H."/>
            <person name="LaButti K.M."/>
            <person name="Lechner B.E."/>
            <person name="Liimatainen K."/>
            <person name="Lipzen A."/>
            <person name="Lukacs Z."/>
            <person name="Mihaltcheva S."/>
            <person name="Morgado L.N."/>
            <person name="Niskanen T."/>
            <person name="Noordeloos M.E."/>
            <person name="Ohm R.A."/>
            <person name="Ortiz-Santana B."/>
            <person name="Ovrebo C."/>
            <person name="Racz N."/>
            <person name="Riley R."/>
            <person name="Savchenko A."/>
            <person name="Shiryaev A."/>
            <person name="Soop K."/>
            <person name="Spirin V."/>
            <person name="Szebenyi C."/>
            <person name="Tomsovsky M."/>
            <person name="Tulloss R.E."/>
            <person name="Uehling J."/>
            <person name="Grigoriev I.V."/>
            <person name="Vagvolgyi C."/>
            <person name="Papp T."/>
            <person name="Martin F.M."/>
            <person name="Miettinen O."/>
            <person name="Hibbett D.S."/>
            <person name="Nagy L.G."/>
        </authorList>
    </citation>
    <scope>NUCLEOTIDE SEQUENCE [LARGE SCALE GENOMIC DNA]</scope>
    <source>
        <strain evidence="1 2">NL-1719</strain>
    </source>
</reference>
<keyword evidence="2" id="KW-1185">Reference proteome</keyword>